<dbReference type="STRING" id="4829.A0A168PDB9"/>
<dbReference type="InterPro" id="IPR017946">
    <property type="entry name" value="PLC-like_Pdiesterase_TIM-brl"/>
</dbReference>
<evidence type="ECO:0008006" key="4">
    <source>
        <dbReference type="Google" id="ProtNLM"/>
    </source>
</evidence>
<dbReference type="OrthoDB" id="7984201at2759"/>
<dbReference type="InParanoid" id="A0A168PDB9"/>
<dbReference type="GO" id="GO:0008081">
    <property type="term" value="F:phosphoric diester hydrolase activity"/>
    <property type="evidence" value="ECO:0007669"/>
    <property type="project" value="InterPro"/>
</dbReference>
<dbReference type="Gene3D" id="3.20.20.190">
    <property type="entry name" value="Phosphatidylinositol (PI) phosphodiesterase"/>
    <property type="match status" value="1"/>
</dbReference>
<dbReference type="InterPro" id="IPR051057">
    <property type="entry name" value="PI-PLC_domain"/>
</dbReference>
<evidence type="ECO:0000313" key="3">
    <source>
        <dbReference type="Proteomes" id="UP000078561"/>
    </source>
</evidence>
<dbReference type="PANTHER" id="PTHR13593">
    <property type="match status" value="1"/>
</dbReference>
<keyword evidence="3" id="KW-1185">Reference proteome</keyword>
<evidence type="ECO:0000256" key="1">
    <source>
        <dbReference type="SAM" id="SignalP"/>
    </source>
</evidence>
<dbReference type="PANTHER" id="PTHR13593:SF140">
    <property type="entry name" value="PLC-LIKE PHOSPHODIESTERASE"/>
    <property type="match status" value="1"/>
</dbReference>
<accession>A0A168PDB9</accession>
<dbReference type="AlphaFoldDB" id="A0A168PDB9"/>
<feature type="signal peptide" evidence="1">
    <location>
        <begin position="1"/>
        <end position="23"/>
    </location>
</feature>
<gene>
    <name evidence="2" type="primary">ABSGL_07949.1 scaffold 9181</name>
</gene>
<dbReference type="GO" id="GO:0006629">
    <property type="term" value="P:lipid metabolic process"/>
    <property type="evidence" value="ECO:0007669"/>
    <property type="project" value="InterPro"/>
</dbReference>
<protein>
    <recommendedName>
        <fullName evidence="4">Phosphatidylinositol-specific phospholipase C X domain-containing protein</fullName>
    </recommendedName>
</protein>
<sequence>MYASFTFGAAITTILAAVSTVSAQQACNGYSQLCSVPYHHISTIVTHNSYGFAANPAANQACSVSTQLDDGVRGLKLSAVLPSNVSASDPANNIHLCHTSCTILDAGPAKDTLSEVGSWLKNNPNEVVTIMWNTPNNKAFKPTDFQAIYEAAGLVDISYTQPSGNNTWPTLQEMISSGKRLVTFTDLGANQKEVPWLLSEFDYVFETPYDNSNENSFKCTIDRPGDPSDPENMMYVMNHFLYGSLNLGGTAIEIPQKGKANSTNGDSLLNQAKNCQSTFGRNPTFLEVDFFNYGNTLQIVAQLNNVTYTETPLKCNQQSSSTAGGASAKSDASSLLSTSSSMYSSLVFVSLGSILLWTL</sequence>
<feature type="chain" id="PRO_5007899562" description="Phosphatidylinositol-specific phospholipase C X domain-containing protein" evidence="1">
    <location>
        <begin position="24"/>
        <end position="359"/>
    </location>
</feature>
<evidence type="ECO:0000313" key="2">
    <source>
        <dbReference type="EMBL" id="SAM02186.1"/>
    </source>
</evidence>
<name>A0A168PDB9_ABSGL</name>
<dbReference type="SUPFAM" id="SSF51695">
    <property type="entry name" value="PLC-like phosphodiesterases"/>
    <property type="match status" value="1"/>
</dbReference>
<dbReference type="OMA" id="TFDCNVN"/>
<dbReference type="EMBL" id="LT553674">
    <property type="protein sequence ID" value="SAM02186.1"/>
    <property type="molecule type" value="Genomic_DNA"/>
</dbReference>
<keyword evidence="1" id="KW-0732">Signal</keyword>
<proteinExistence type="predicted"/>
<reference evidence="2" key="1">
    <citation type="submission" date="2016-04" db="EMBL/GenBank/DDBJ databases">
        <authorList>
            <person name="Evans L.H."/>
            <person name="Alamgir A."/>
            <person name="Owens N."/>
            <person name="Weber N.D."/>
            <person name="Virtaneva K."/>
            <person name="Barbian K."/>
            <person name="Babar A."/>
            <person name="Rosenke K."/>
        </authorList>
    </citation>
    <scope>NUCLEOTIDE SEQUENCE [LARGE SCALE GENOMIC DNA]</scope>
    <source>
        <strain evidence="2">CBS 101.48</strain>
    </source>
</reference>
<dbReference type="Proteomes" id="UP000078561">
    <property type="component" value="Unassembled WGS sequence"/>
</dbReference>
<dbReference type="Pfam" id="PF26146">
    <property type="entry name" value="PI-PLC_X"/>
    <property type="match status" value="1"/>
</dbReference>
<organism evidence="2">
    <name type="scientific">Absidia glauca</name>
    <name type="common">Pin mould</name>
    <dbReference type="NCBI Taxonomy" id="4829"/>
    <lineage>
        <taxon>Eukaryota</taxon>
        <taxon>Fungi</taxon>
        <taxon>Fungi incertae sedis</taxon>
        <taxon>Mucoromycota</taxon>
        <taxon>Mucoromycotina</taxon>
        <taxon>Mucoromycetes</taxon>
        <taxon>Mucorales</taxon>
        <taxon>Cunninghamellaceae</taxon>
        <taxon>Absidia</taxon>
    </lineage>
</organism>